<organism evidence="2 3">
    <name type="scientific">Paenibacillus alvei TS-15</name>
    <dbReference type="NCBI Taxonomy" id="1117108"/>
    <lineage>
        <taxon>Bacteria</taxon>
        <taxon>Bacillati</taxon>
        <taxon>Bacillota</taxon>
        <taxon>Bacilli</taxon>
        <taxon>Bacillales</taxon>
        <taxon>Paenibacillaceae</taxon>
        <taxon>Paenibacillus</taxon>
    </lineage>
</organism>
<dbReference type="RefSeq" id="WP_021258174.1">
    <property type="nucleotide sequence ID" value="NZ_ATMT01000007.1"/>
</dbReference>
<evidence type="ECO:0000313" key="2">
    <source>
        <dbReference type="EMBL" id="EPY08906.1"/>
    </source>
</evidence>
<comment type="caution">
    <text evidence="2">The sequence shown here is derived from an EMBL/GenBank/DDBJ whole genome shotgun (WGS) entry which is preliminary data.</text>
</comment>
<feature type="signal peptide" evidence="1">
    <location>
        <begin position="1"/>
        <end position="30"/>
    </location>
</feature>
<dbReference type="PATRIC" id="fig|1117108.3.peg.629"/>
<name>S9U2V6_PAEAL</name>
<accession>S9U2V6</accession>
<gene>
    <name evidence="2" type="ORF">PAALTS15_03012</name>
</gene>
<dbReference type="Proteomes" id="UP000015344">
    <property type="component" value="Unassembled WGS sequence"/>
</dbReference>
<dbReference type="AlphaFoldDB" id="S9U2V6"/>
<feature type="chain" id="PRO_5004570791" evidence="1">
    <location>
        <begin position="31"/>
        <end position="129"/>
    </location>
</feature>
<protein>
    <submittedName>
        <fullName evidence="2">Uncharacterized protein</fullName>
    </submittedName>
</protein>
<evidence type="ECO:0000313" key="3">
    <source>
        <dbReference type="Proteomes" id="UP000015344"/>
    </source>
</evidence>
<proteinExistence type="predicted"/>
<sequence>MLNKKMIKAIVGSTLVLGLVVFSSNQEVFAFSTSDVAPSKSPDVGTMWWAEAGAAAAGGAASGAVGGAAAGAGGMSWSLPGTVAGAATGAGVGAVAGAVGGAVGYAVSSLFGFTTSDSDQQFSDIVFDH</sequence>
<reference evidence="2 3" key="1">
    <citation type="submission" date="2013-05" db="EMBL/GenBank/DDBJ databases">
        <authorList>
            <person name="Strain E.A."/>
            <person name="Brown E."/>
            <person name="Allard M.W."/>
            <person name="Luo Y.L."/>
        </authorList>
    </citation>
    <scope>NUCLEOTIDE SEQUENCE [LARGE SCALE GENOMIC DNA]</scope>
    <source>
        <strain evidence="2 3">TS-15</strain>
    </source>
</reference>
<dbReference type="EMBL" id="ATMT01000007">
    <property type="protein sequence ID" value="EPY08906.1"/>
    <property type="molecule type" value="Genomic_DNA"/>
</dbReference>
<keyword evidence="1" id="KW-0732">Signal</keyword>
<evidence type="ECO:0000256" key="1">
    <source>
        <dbReference type="SAM" id="SignalP"/>
    </source>
</evidence>